<dbReference type="Pfam" id="PF07650">
    <property type="entry name" value="KH_2"/>
    <property type="match status" value="1"/>
</dbReference>
<dbReference type="CDD" id="cd02412">
    <property type="entry name" value="KH-II_30S_S3"/>
    <property type="match status" value="1"/>
</dbReference>
<dbReference type="InterPro" id="IPR004044">
    <property type="entry name" value="KH_dom_type_2"/>
</dbReference>
<dbReference type="EMBL" id="AJWY01008996">
    <property type="protein sequence ID" value="EKC59635.1"/>
    <property type="molecule type" value="Genomic_DNA"/>
</dbReference>
<evidence type="ECO:0000256" key="5">
    <source>
        <dbReference type="ARBA" id="ARBA00023274"/>
    </source>
</evidence>
<evidence type="ECO:0000256" key="3">
    <source>
        <dbReference type="ARBA" id="ARBA00022884"/>
    </source>
</evidence>
<keyword evidence="3" id="KW-0694">RNA-binding</keyword>
<sequence length="89" mass="9986">MGQKINPTGFRVGVIKDWESRWYAGKKDFGNTLISDYELRNYLLSTLAPAGVPKVEIERDPKRVRINIHCAKPGMVIGKGGAEIEKLKD</sequence>
<evidence type="ECO:0000256" key="4">
    <source>
        <dbReference type="ARBA" id="ARBA00022980"/>
    </source>
</evidence>
<gene>
    <name evidence="7" type="ORF">LEA_13259</name>
</gene>
<keyword evidence="4 7" id="KW-0689">Ribosomal protein</keyword>
<dbReference type="GO" id="GO:0022627">
    <property type="term" value="C:cytosolic small ribosomal subunit"/>
    <property type="evidence" value="ECO:0007669"/>
    <property type="project" value="TreeGrafter"/>
</dbReference>
<comment type="similarity">
    <text evidence="1">Belongs to the universal ribosomal protein uS3 family.</text>
</comment>
<dbReference type="InterPro" id="IPR015946">
    <property type="entry name" value="KH_dom-like_a/b"/>
</dbReference>
<name>K1T0Q4_9ZZZZ</name>
<dbReference type="GO" id="GO:0019843">
    <property type="term" value="F:rRNA binding"/>
    <property type="evidence" value="ECO:0007669"/>
    <property type="project" value="UniProtKB-KW"/>
</dbReference>
<dbReference type="PANTHER" id="PTHR11760">
    <property type="entry name" value="30S/40S RIBOSOMAL PROTEIN S3"/>
    <property type="match status" value="1"/>
</dbReference>
<dbReference type="PROSITE" id="PS50084">
    <property type="entry name" value="KH_TYPE_1"/>
    <property type="match status" value="1"/>
</dbReference>
<dbReference type="AlphaFoldDB" id="K1T0Q4"/>
<dbReference type="PROSITE" id="PS50823">
    <property type="entry name" value="KH_TYPE_2"/>
    <property type="match status" value="1"/>
</dbReference>
<evidence type="ECO:0000313" key="7">
    <source>
        <dbReference type="EMBL" id="EKC59635.1"/>
    </source>
</evidence>
<accession>K1T0Q4</accession>
<dbReference type="InterPro" id="IPR057258">
    <property type="entry name" value="Ribosomal_uS3"/>
</dbReference>
<dbReference type="PANTHER" id="PTHR11760:SF19">
    <property type="entry name" value="SMALL RIBOSOMAL SUBUNIT PROTEIN US3C"/>
    <property type="match status" value="1"/>
</dbReference>
<evidence type="ECO:0000256" key="1">
    <source>
        <dbReference type="ARBA" id="ARBA00010761"/>
    </source>
</evidence>
<dbReference type="Gene3D" id="3.30.300.20">
    <property type="match status" value="1"/>
</dbReference>
<keyword evidence="5" id="KW-0687">Ribonucleoprotein</keyword>
<proteinExistence type="inferred from homology"/>
<comment type="caution">
    <text evidence="7">The sequence shown here is derived from an EMBL/GenBank/DDBJ whole genome shotgun (WGS) entry which is preliminary data.</text>
</comment>
<keyword evidence="2" id="KW-0699">rRNA-binding</keyword>
<feature type="non-terminal residue" evidence="7">
    <location>
        <position position="89"/>
    </location>
</feature>
<dbReference type="InterPro" id="IPR009019">
    <property type="entry name" value="KH_sf_prok-type"/>
</dbReference>
<organism evidence="7">
    <name type="scientific">human gut metagenome</name>
    <dbReference type="NCBI Taxonomy" id="408170"/>
    <lineage>
        <taxon>unclassified sequences</taxon>
        <taxon>metagenomes</taxon>
        <taxon>organismal metagenomes</taxon>
    </lineage>
</organism>
<dbReference type="SUPFAM" id="SSF54814">
    <property type="entry name" value="Prokaryotic type KH domain (KH-domain type II)"/>
    <property type="match status" value="1"/>
</dbReference>
<feature type="domain" description="KH type-2" evidence="6">
    <location>
        <begin position="39"/>
        <end position="89"/>
    </location>
</feature>
<protein>
    <submittedName>
        <fullName evidence="7">30S ribosomal protein S3</fullName>
    </submittedName>
</protein>
<evidence type="ECO:0000256" key="2">
    <source>
        <dbReference type="ARBA" id="ARBA00022730"/>
    </source>
</evidence>
<dbReference type="FunFam" id="3.30.300.20:FF:000001">
    <property type="entry name" value="30S ribosomal protein S3"/>
    <property type="match status" value="1"/>
</dbReference>
<evidence type="ECO:0000259" key="6">
    <source>
        <dbReference type="PROSITE" id="PS50823"/>
    </source>
</evidence>
<reference evidence="7" key="1">
    <citation type="journal article" date="2013" name="Environ. Microbiol.">
        <title>Microbiota from the distal guts of lean and obese adolescents exhibit partial functional redundancy besides clear differences in community structure.</title>
        <authorList>
            <person name="Ferrer M."/>
            <person name="Ruiz A."/>
            <person name="Lanza F."/>
            <person name="Haange S.B."/>
            <person name="Oberbach A."/>
            <person name="Till H."/>
            <person name="Bargiela R."/>
            <person name="Campoy C."/>
            <person name="Segura M.T."/>
            <person name="Richter M."/>
            <person name="von Bergen M."/>
            <person name="Seifert J."/>
            <person name="Suarez A."/>
        </authorList>
    </citation>
    <scope>NUCLEOTIDE SEQUENCE</scope>
</reference>
<dbReference type="GO" id="GO:0003735">
    <property type="term" value="F:structural constituent of ribosome"/>
    <property type="evidence" value="ECO:0007669"/>
    <property type="project" value="TreeGrafter"/>
</dbReference>